<dbReference type="InterPro" id="IPR000209">
    <property type="entry name" value="Peptidase_S8/S53_dom"/>
</dbReference>
<protein>
    <recommendedName>
        <fullName evidence="2">Peptidase S8/S53 domain-containing protein</fullName>
    </recommendedName>
</protein>
<proteinExistence type="predicted"/>
<sequence>MQFRHKCLAVIILFIVLIGIGIIYIYCNVIFIKPDTNIGQNTVSFGIIDGGLSGEHSNVVDTNANYEEKKLTHGDKILNFMSEYVFDSSFYYYDAEDDNTISTDKLLVGLQWMLDNNVECVSISLSSKFYSEEVADWMNENSNDIKVYASYSNTVNSLDYPASYNNVIGVGSSAKIEVKESDVIFRNSKLIVWSTPFRFYSGNSYLAPYCMVRDNINN</sequence>
<evidence type="ECO:0000313" key="4">
    <source>
        <dbReference type="Proteomes" id="UP000247523"/>
    </source>
</evidence>
<gene>
    <name evidence="3" type="ORF">C8E03_103445</name>
</gene>
<dbReference type="Proteomes" id="UP000247523">
    <property type="component" value="Unassembled WGS sequence"/>
</dbReference>
<feature type="domain" description="Peptidase S8/S53" evidence="2">
    <location>
        <begin position="84"/>
        <end position="178"/>
    </location>
</feature>
<organism evidence="3 4">
    <name type="scientific">Lachnotalea glycerini</name>
    <dbReference type="NCBI Taxonomy" id="1763509"/>
    <lineage>
        <taxon>Bacteria</taxon>
        <taxon>Bacillati</taxon>
        <taxon>Bacillota</taxon>
        <taxon>Clostridia</taxon>
        <taxon>Lachnospirales</taxon>
        <taxon>Lachnospiraceae</taxon>
        <taxon>Lachnotalea</taxon>
    </lineage>
</organism>
<dbReference type="Pfam" id="PF00082">
    <property type="entry name" value="Peptidase_S8"/>
    <property type="match status" value="1"/>
</dbReference>
<keyword evidence="1" id="KW-0812">Transmembrane</keyword>
<dbReference type="Gene3D" id="3.40.50.200">
    <property type="entry name" value="Peptidase S8/S53 domain"/>
    <property type="match status" value="1"/>
</dbReference>
<dbReference type="SUPFAM" id="SSF52743">
    <property type="entry name" value="Subtilisin-like"/>
    <property type="match status" value="1"/>
</dbReference>
<evidence type="ECO:0000313" key="3">
    <source>
        <dbReference type="EMBL" id="PXV91874.1"/>
    </source>
</evidence>
<comment type="caution">
    <text evidence="3">The sequence shown here is derived from an EMBL/GenBank/DDBJ whole genome shotgun (WGS) entry which is preliminary data.</text>
</comment>
<feature type="transmembrane region" description="Helical" evidence="1">
    <location>
        <begin position="7"/>
        <end position="26"/>
    </location>
</feature>
<accession>A0A318EQK1</accession>
<dbReference type="AlphaFoldDB" id="A0A318EQK1"/>
<evidence type="ECO:0000256" key="1">
    <source>
        <dbReference type="SAM" id="Phobius"/>
    </source>
</evidence>
<reference evidence="3 4" key="1">
    <citation type="submission" date="2018-05" db="EMBL/GenBank/DDBJ databases">
        <title>Genomic Encyclopedia of Type Strains, Phase IV (KMG-IV): sequencing the most valuable type-strain genomes for metagenomic binning, comparative biology and taxonomic classification.</title>
        <authorList>
            <person name="Goeker M."/>
        </authorList>
    </citation>
    <scope>NUCLEOTIDE SEQUENCE [LARGE SCALE GENOMIC DNA]</scope>
    <source>
        <strain evidence="3 4">DSM 28816</strain>
    </source>
</reference>
<name>A0A318EQK1_9FIRM</name>
<evidence type="ECO:0000259" key="2">
    <source>
        <dbReference type="Pfam" id="PF00082"/>
    </source>
</evidence>
<dbReference type="InterPro" id="IPR036852">
    <property type="entry name" value="Peptidase_S8/S53_dom_sf"/>
</dbReference>
<keyword evidence="1" id="KW-0472">Membrane</keyword>
<dbReference type="GO" id="GO:0006508">
    <property type="term" value="P:proteolysis"/>
    <property type="evidence" value="ECO:0007669"/>
    <property type="project" value="InterPro"/>
</dbReference>
<dbReference type="RefSeq" id="WP_110290937.1">
    <property type="nucleotide sequence ID" value="NZ_QICS01000003.1"/>
</dbReference>
<dbReference type="GO" id="GO:0004252">
    <property type="term" value="F:serine-type endopeptidase activity"/>
    <property type="evidence" value="ECO:0007669"/>
    <property type="project" value="InterPro"/>
</dbReference>
<dbReference type="EMBL" id="QICS01000003">
    <property type="protein sequence ID" value="PXV91874.1"/>
    <property type="molecule type" value="Genomic_DNA"/>
</dbReference>
<keyword evidence="1" id="KW-1133">Transmembrane helix</keyword>